<dbReference type="InterPro" id="IPR007657">
    <property type="entry name" value="Glycosyltransferase_61"/>
</dbReference>
<keyword evidence="3" id="KW-0328">Glycosyltransferase</keyword>
<dbReference type="Proteomes" id="UP000734854">
    <property type="component" value="Unassembled WGS sequence"/>
</dbReference>
<evidence type="ECO:0000256" key="4">
    <source>
        <dbReference type="ARBA" id="ARBA00022679"/>
    </source>
</evidence>
<name>A0A8J5EXP5_ZINOF</name>
<protein>
    <recommendedName>
        <fullName evidence="8">Glycosyltransferase 61 catalytic domain-containing protein</fullName>
    </recommendedName>
</protein>
<evidence type="ECO:0000256" key="2">
    <source>
        <dbReference type="ARBA" id="ARBA00004881"/>
    </source>
</evidence>
<evidence type="ECO:0000256" key="3">
    <source>
        <dbReference type="ARBA" id="ARBA00022676"/>
    </source>
</evidence>
<feature type="transmembrane region" description="Helical" evidence="6">
    <location>
        <begin position="124"/>
        <end position="147"/>
    </location>
</feature>
<gene>
    <name evidence="9" type="ORF">ZIOFF_065909</name>
</gene>
<feature type="domain" description="Glycosyltransferase 61 catalytic" evidence="8">
    <location>
        <begin position="388"/>
        <end position="493"/>
    </location>
</feature>
<dbReference type="InterPro" id="IPR049625">
    <property type="entry name" value="Glyco_transf_61_cat"/>
</dbReference>
<comment type="subcellular location">
    <subcellularLocation>
        <location evidence="1">Golgi apparatus membrane</location>
        <topology evidence="1">Single-pass type II membrane protein</topology>
    </subcellularLocation>
</comment>
<keyword evidence="7" id="KW-0732">Signal</keyword>
<keyword evidence="5" id="KW-0325">Glycoprotein</keyword>
<keyword evidence="10" id="KW-1185">Reference proteome</keyword>
<feature type="transmembrane region" description="Helical" evidence="6">
    <location>
        <begin position="80"/>
        <end position="103"/>
    </location>
</feature>
<evidence type="ECO:0000256" key="5">
    <source>
        <dbReference type="ARBA" id="ARBA00023180"/>
    </source>
</evidence>
<evidence type="ECO:0000313" key="9">
    <source>
        <dbReference type="EMBL" id="KAG6476664.1"/>
    </source>
</evidence>
<dbReference type="GO" id="GO:0000139">
    <property type="term" value="C:Golgi membrane"/>
    <property type="evidence" value="ECO:0007669"/>
    <property type="project" value="UniProtKB-SubCell"/>
</dbReference>
<organism evidence="9 10">
    <name type="scientific">Zingiber officinale</name>
    <name type="common">Ginger</name>
    <name type="synonym">Amomum zingiber</name>
    <dbReference type="NCBI Taxonomy" id="94328"/>
    <lineage>
        <taxon>Eukaryota</taxon>
        <taxon>Viridiplantae</taxon>
        <taxon>Streptophyta</taxon>
        <taxon>Embryophyta</taxon>
        <taxon>Tracheophyta</taxon>
        <taxon>Spermatophyta</taxon>
        <taxon>Magnoliopsida</taxon>
        <taxon>Liliopsida</taxon>
        <taxon>Zingiberales</taxon>
        <taxon>Zingiberaceae</taxon>
        <taxon>Zingiber</taxon>
    </lineage>
</organism>
<keyword evidence="6" id="KW-1133">Transmembrane helix</keyword>
<sequence>MKDAKLRTNTNAICTFLFSLSVLAARVKSFRDGGNTAGATKKKRIRKRITKGANKLICFFPLVIRNSVHLLTFIHRQFKYHILVSVIDDFFLFFFFFLTLREMKKQLWLGKKMKIAVASYHRGFDLLSLGVGVFIGCFIVSLTFLTMHRPYMLSFPSMASQVSKPADACSLISQRIEPNGKPRISDELSSNGVASEDDGFETPMCDTSSHRCDLCDIYGDVRIVSGGDSPPSVLRVSASSQSAGRRSWQVKPYARKWDRSVMRGIKPVDVRSAAVGGDAPPCAVSHSVPAVVFSTGGYVGNYFHDFADVLVPLFQSAREFDGEVLLVVSRLNLWWMAGKYGHYFRRISKYDPIDLDNDGRVHCFNRAIVGLRADEDLTIDPGKSRAGYTMADFRRFMSSTYGLNRRHAAKITEQAEKKPPRLLLITRSKSRMFMNAGDVTQLAEQLGFEVVTSEGEHDVAKFSRVVNSCDAMVGVHGAGLTNMVFLPANAVVIQVVPFGGHEWIATTYFGNPARGMGLKYLEYAIDADESTLTELYSRDDPVFRDPPAIHKLGWAKMGEIYLNKQNVRVDLGRFRPVLEKALELLRD</sequence>
<dbReference type="Pfam" id="PF04577">
    <property type="entry name" value="Glyco_transf_61"/>
    <property type="match status" value="1"/>
</dbReference>
<keyword evidence="4" id="KW-0808">Transferase</keyword>
<evidence type="ECO:0000256" key="1">
    <source>
        <dbReference type="ARBA" id="ARBA00004323"/>
    </source>
</evidence>
<comment type="caution">
    <text evidence="9">The sequence shown here is derived from an EMBL/GenBank/DDBJ whole genome shotgun (WGS) entry which is preliminary data.</text>
</comment>
<evidence type="ECO:0000256" key="6">
    <source>
        <dbReference type="SAM" id="Phobius"/>
    </source>
</evidence>
<dbReference type="GO" id="GO:0016763">
    <property type="term" value="F:pentosyltransferase activity"/>
    <property type="evidence" value="ECO:0007669"/>
    <property type="project" value="UniProtKB-ARBA"/>
</dbReference>
<feature type="signal peptide" evidence="7">
    <location>
        <begin position="1"/>
        <end position="29"/>
    </location>
</feature>
<evidence type="ECO:0000256" key="7">
    <source>
        <dbReference type="SAM" id="SignalP"/>
    </source>
</evidence>
<accession>A0A8J5EXP5</accession>
<evidence type="ECO:0000259" key="8">
    <source>
        <dbReference type="Pfam" id="PF04577"/>
    </source>
</evidence>
<dbReference type="EMBL" id="JACMSC010000018">
    <property type="protein sequence ID" value="KAG6476664.1"/>
    <property type="molecule type" value="Genomic_DNA"/>
</dbReference>
<keyword evidence="6" id="KW-0472">Membrane</keyword>
<reference evidence="9 10" key="1">
    <citation type="submission" date="2020-08" db="EMBL/GenBank/DDBJ databases">
        <title>Plant Genome Project.</title>
        <authorList>
            <person name="Zhang R.-G."/>
        </authorList>
    </citation>
    <scope>NUCLEOTIDE SEQUENCE [LARGE SCALE GENOMIC DNA]</scope>
    <source>
        <tissue evidence="9">Rhizome</tissue>
    </source>
</reference>
<keyword evidence="6" id="KW-0812">Transmembrane</keyword>
<comment type="pathway">
    <text evidence="2">Glycan metabolism.</text>
</comment>
<evidence type="ECO:0000313" key="10">
    <source>
        <dbReference type="Proteomes" id="UP000734854"/>
    </source>
</evidence>
<proteinExistence type="predicted"/>
<dbReference type="AlphaFoldDB" id="A0A8J5EXP5"/>
<feature type="chain" id="PRO_5035245187" description="Glycosyltransferase 61 catalytic domain-containing protein" evidence="7">
    <location>
        <begin position="30"/>
        <end position="587"/>
    </location>
</feature>
<dbReference type="PANTHER" id="PTHR20961">
    <property type="entry name" value="GLYCOSYLTRANSFERASE"/>
    <property type="match status" value="1"/>
</dbReference>
<dbReference type="PANTHER" id="PTHR20961:SF144">
    <property type="entry name" value="OS01G0119100 PROTEIN"/>
    <property type="match status" value="1"/>
</dbReference>